<evidence type="ECO:0000313" key="3">
    <source>
        <dbReference type="Proteomes" id="UP000281553"/>
    </source>
</evidence>
<evidence type="ECO:0000256" key="1">
    <source>
        <dbReference type="SAM" id="MobiDB-lite"/>
    </source>
</evidence>
<dbReference type="Proteomes" id="UP000281553">
    <property type="component" value="Unassembled WGS sequence"/>
</dbReference>
<keyword evidence="3" id="KW-1185">Reference proteome</keyword>
<feature type="region of interest" description="Disordered" evidence="1">
    <location>
        <begin position="149"/>
        <end position="170"/>
    </location>
</feature>
<gene>
    <name evidence="2" type="ORF">DILT_LOCUS1192</name>
</gene>
<reference evidence="2 3" key="1">
    <citation type="submission" date="2018-11" db="EMBL/GenBank/DDBJ databases">
        <authorList>
            <consortium name="Pathogen Informatics"/>
        </authorList>
    </citation>
    <scope>NUCLEOTIDE SEQUENCE [LARGE SCALE GENOMIC DNA]</scope>
</reference>
<name>A0A3P6PY03_DIBLA</name>
<protein>
    <submittedName>
        <fullName evidence="2">Uncharacterized protein</fullName>
    </submittedName>
</protein>
<evidence type="ECO:0000313" key="2">
    <source>
        <dbReference type="EMBL" id="VDK40959.1"/>
    </source>
</evidence>
<feature type="compositionally biased region" description="Polar residues" evidence="1">
    <location>
        <begin position="149"/>
        <end position="163"/>
    </location>
</feature>
<dbReference type="EMBL" id="UYRU01007274">
    <property type="protein sequence ID" value="VDK40959.1"/>
    <property type="molecule type" value="Genomic_DNA"/>
</dbReference>
<dbReference type="OrthoDB" id="18740at2759"/>
<accession>A0A3P6PY03</accession>
<sequence length="170" mass="18622">MLSLPAAINTGHVSVQKQYPLGVGIALRGDQDKYPVESELVWTTPELRHRSYKVNYIRKSDTGKRDVLAALDEDVIDQHSGEIGKIILGASTSRGEPSHETRKSSVESVDTVSCLQKPQRFNIKEAILRDILSLEFDGQETIVSVDLTTEATEDSNGSDSNPGEPSDVDI</sequence>
<organism evidence="2 3">
    <name type="scientific">Dibothriocephalus latus</name>
    <name type="common">Fish tapeworm</name>
    <name type="synonym">Diphyllobothrium latum</name>
    <dbReference type="NCBI Taxonomy" id="60516"/>
    <lineage>
        <taxon>Eukaryota</taxon>
        <taxon>Metazoa</taxon>
        <taxon>Spiralia</taxon>
        <taxon>Lophotrochozoa</taxon>
        <taxon>Platyhelminthes</taxon>
        <taxon>Cestoda</taxon>
        <taxon>Eucestoda</taxon>
        <taxon>Diphyllobothriidea</taxon>
        <taxon>Diphyllobothriidae</taxon>
        <taxon>Dibothriocephalus</taxon>
    </lineage>
</organism>
<dbReference type="AlphaFoldDB" id="A0A3P6PY03"/>
<proteinExistence type="predicted"/>